<organism evidence="1 2">
    <name type="scientific">Hyalomma asiaticum</name>
    <name type="common">Tick</name>
    <dbReference type="NCBI Taxonomy" id="266040"/>
    <lineage>
        <taxon>Eukaryota</taxon>
        <taxon>Metazoa</taxon>
        <taxon>Ecdysozoa</taxon>
        <taxon>Arthropoda</taxon>
        <taxon>Chelicerata</taxon>
        <taxon>Arachnida</taxon>
        <taxon>Acari</taxon>
        <taxon>Parasitiformes</taxon>
        <taxon>Ixodida</taxon>
        <taxon>Ixodoidea</taxon>
        <taxon>Ixodidae</taxon>
        <taxon>Hyalomminae</taxon>
        <taxon>Hyalomma</taxon>
    </lineage>
</organism>
<keyword evidence="2" id="KW-1185">Reference proteome</keyword>
<accession>A0ACB7T234</accession>
<dbReference type="Proteomes" id="UP000821845">
    <property type="component" value="Chromosome 2"/>
</dbReference>
<name>A0ACB7T234_HYAAI</name>
<proteinExistence type="predicted"/>
<protein>
    <submittedName>
        <fullName evidence="1">Uncharacterized protein</fullName>
    </submittedName>
</protein>
<sequence length="259" mass="29636">MVVEQQQQQQQGGTQSSEEENDVQFRHIACRPASSNKPSYTPPQINELKSQLTNFIAHVKNNCISHADLENLPGRKKPRTQSKKAFHSNSPERENTNDPTHQRKHIRLLTHNYDGSEEDLLQKLCEKLRGPTQPATTLPSYKEYEGLPNADLDRPFTLAELHAAIARLTRKTSPGKDRIVNKHLRQLPNKALTALLQYYNECCDKGELPASWKHSETWRTFSVLPARCFVLRSDMGLWRASLALRFSHQQHSEPLQKTA</sequence>
<dbReference type="EMBL" id="CM023482">
    <property type="protein sequence ID" value="KAH6940158.1"/>
    <property type="molecule type" value="Genomic_DNA"/>
</dbReference>
<evidence type="ECO:0000313" key="1">
    <source>
        <dbReference type="EMBL" id="KAH6940158.1"/>
    </source>
</evidence>
<gene>
    <name evidence="1" type="ORF">HPB50_025966</name>
</gene>
<evidence type="ECO:0000313" key="2">
    <source>
        <dbReference type="Proteomes" id="UP000821845"/>
    </source>
</evidence>
<comment type="caution">
    <text evidence="1">The sequence shown here is derived from an EMBL/GenBank/DDBJ whole genome shotgun (WGS) entry which is preliminary data.</text>
</comment>
<reference evidence="1" key="1">
    <citation type="submission" date="2020-05" db="EMBL/GenBank/DDBJ databases">
        <title>Large-scale comparative analyses of tick genomes elucidate their genetic diversity and vector capacities.</title>
        <authorList>
            <person name="Jia N."/>
            <person name="Wang J."/>
            <person name="Shi W."/>
            <person name="Du L."/>
            <person name="Sun Y."/>
            <person name="Zhan W."/>
            <person name="Jiang J."/>
            <person name="Wang Q."/>
            <person name="Zhang B."/>
            <person name="Ji P."/>
            <person name="Sakyi L.B."/>
            <person name="Cui X."/>
            <person name="Yuan T."/>
            <person name="Jiang B."/>
            <person name="Yang W."/>
            <person name="Lam T.T.-Y."/>
            <person name="Chang Q."/>
            <person name="Ding S."/>
            <person name="Wang X."/>
            <person name="Zhu J."/>
            <person name="Ruan X."/>
            <person name="Zhao L."/>
            <person name="Wei J."/>
            <person name="Que T."/>
            <person name="Du C."/>
            <person name="Cheng J."/>
            <person name="Dai P."/>
            <person name="Han X."/>
            <person name="Huang E."/>
            <person name="Gao Y."/>
            <person name="Liu J."/>
            <person name="Shao H."/>
            <person name="Ye R."/>
            <person name="Li L."/>
            <person name="Wei W."/>
            <person name="Wang X."/>
            <person name="Wang C."/>
            <person name="Yang T."/>
            <person name="Huo Q."/>
            <person name="Li W."/>
            <person name="Guo W."/>
            <person name="Chen H."/>
            <person name="Zhou L."/>
            <person name="Ni X."/>
            <person name="Tian J."/>
            <person name="Zhou Y."/>
            <person name="Sheng Y."/>
            <person name="Liu T."/>
            <person name="Pan Y."/>
            <person name="Xia L."/>
            <person name="Li J."/>
            <person name="Zhao F."/>
            <person name="Cao W."/>
        </authorList>
    </citation>
    <scope>NUCLEOTIDE SEQUENCE</scope>
    <source>
        <strain evidence="1">Hyas-2018</strain>
    </source>
</reference>